<gene>
    <name evidence="1" type="ORF">A2399_01825</name>
</gene>
<reference evidence="1 2" key="1">
    <citation type="journal article" date="2016" name="Nat. Commun.">
        <title>Thousands of microbial genomes shed light on interconnected biogeochemical processes in an aquifer system.</title>
        <authorList>
            <person name="Anantharaman K."/>
            <person name="Brown C.T."/>
            <person name="Hug L.A."/>
            <person name="Sharon I."/>
            <person name="Castelle C.J."/>
            <person name="Probst A.J."/>
            <person name="Thomas B.C."/>
            <person name="Singh A."/>
            <person name="Wilkins M.J."/>
            <person name="Karaoz U."/>
            <person name="Brodie E.L."/>
            <person name="Williams K.H."/>
            <person name="Hubbard S.S."/>
            <person name="Banfield J.F."/>
        </authorList>
    </citation>
    <scope>NUCLEOTIDE SEQUENCE [LARGE SCALE GENOMIC DNA]</scope>
</reference>
<protein>
    <submittedName>
        <fullName evidence="1">Uncharacterized protein</fullName>
    </submittedName>
</protein>
<sequence length="64" mass="7304">MEVGCVQIQKSVKEDASLPQRDKQQANVKKIIVPLCAVRKRLLKTDAFLLQNSAQCFNRQNFLT</sequence>
<accession>A0A1F4W0M9</accession>
<comment type="caution">
    <text evidence="1">The sequence shown here is derived from an EMBL/GenBank/DDBJ whole genome shotgun (WGS) entry which is preliminary data.</text>
</comment>
<dbReference type="Proteomes" id="UP000177955">
    <property type="component" value="Unassembled WGS sequence"/>
</dbReference>
<dbReference type="AlphaFoldDB" id="A0A1F4W0M9"/>
<evidence type="ECO:0000313" key="1">
    <source>
        <dbReference type="EMBL" id="OGC62895.1"/>
    </source>
</evidence>
<proteinExistence type="predicted"/>
<name>A0A1F4W0M9_UNCKA</name>
<evidence type="ECO:0000313" key="2">
    <source>
        <dbReference type="Proteomes" id="UP000177955"/>
    </source>
</evidence>
<organism evidence="1 2">
    <name type="scientific">candidate division WWE3 bacterium RIFOXYB1_FULL_42_27</name>
    <dbReference type="NCBI Taxonomy" id="1802638"/>
    <lineage>
        <taxon>Bacteria</taxon>
        <taxon>Katanobacteria</taxon>
    </lineage>
</organism>
<dbReference type="EMBL" id="MEVV01000018">
    <property type="protein sequence ID" value="OGC62895.1"/>
    <property type="molecule type" value="Genomic_DNA"/>
</dbReference>